<dbReference type="Proteomes" id="UP000248882">
    <property type="component" value="Unassembled WGS sequence"/>
</dbReference>
<keyword evidence="2" id="KW-0808">Transferase</keyword>
<evidence type="ECO:0000259" key="1">
    <source>
        <dbReference type="Pfam" id="PF00535"/>
    </source>
</evidence>
<dbReference type="InterPro" id="IPR001173">
    <property type="entry name" value="Glyco_trans_2-like"/>
</dbReference>
<evidence type="ECO:0000313" key="2">
    <source>
        <dbReference type="EMBL" id="PZX52084.1"/>
    </source>
</evidence>
<dbReference type="Gene3D" id="3.90.550.10">
    <property type="entry name" value="Spore Coat Polysaccharide Biosynthesis Protein SpsA, Chain A"/>
    <property type="match status" value="1"/>
</dbReference>
<protein>
    <submittedName>
        <fullName evidence="2">Glycosyl transferase family 2</fullName>
    </submittedName>
</protein>
<keyword evidence="3" id="KW-1185">Reference proteome</keyword>
<dbReference type="RefSeq" id="WP_111319320.1">
    <property type="nucleotide sequence ID" value="NZ_QKZT01000008.1"/>
</dbReference>
<accession>A0A2W7QUZ2</accession>
<dbReference type="SUPFAM" id="SSF53448">
    <property type="entry name" value="Nucleotide-diphospho-sugar transferases"/>
    <property type="match status" value="1"/>
</dbReference>
<reference evidence="2 3" key="1">
    <citation type="submission" date="2018-06" db="EMBL/GenBank/DDBJ databases">
        <title>Genomic Encyclopedia of Archaeal and Bacterial Type Strains, Phase II (KMG-II): from individual species to whole genera.</title>
        <authorList>
            <person name="Goeker M."/>
        </authorList>
    </citation>
    <scope>NUCLEOTIDE SEQUENCE [LARGE SCALE GENOMIC DNA]</scope>
    <source>
        <strain evidence="2 3">DSM 19830</strain>
    </source>
</reference>
<dbReference type="GO" id="GO:0016758">
    <property type="term" value="F:hexosyltransferase activity"/>
    <property type="evidence" value="ECO:0007669"/>
    <property type="project" value="UniProtKB-ARBA"/>
</dbReference>
<dbReference type="InterPro" id="IPR029044">
    <property type="entry name" value="Nucleotide-diphossugar_trans"/>
</dbReference>
<name>A0A2W7QUZ2_9BACT</name>
<dbReference type="OrthoDB" id="6307329at2"/>
<sequence>MKSPLISVVLPVFNQENFIAETIESVLNQTFSDFEFLILDDGSTDNSASIIRDYASKDSRISAFYEDSTGRSNATNNLIAKAKSGWIAFLDADDIMLPERLDKQYSFHLANSIVDVSSCHCYYINASGKQLGIQRHSNLSSVEDCLTKFDSLEFVQCAITGLFSKKEVFGKVGGLNSKYWPCDDFEFFNRLIDHRCVLVIIQEVLMKYRIHASAITVSKPLETFEKIGFVMECITDRRLGKAEISYSEFKMKRDAESFWVKFNRKRYNYAQIFFRNAGIDMMSRNYVKFVVNLLGVCFLSPKYVYDKAVGLVFKSQ</sequence>
<dbReference type="PANTHER" id="PTHR22916">
    <property type="entry name" value="GLYCOSYLTRANSFERASE"/>
    <property type="match status" value="1"/>
</dbReference>
<dbReference type="Pfam" id="PF00535">
    <property type="entry name" value="Glycos_transf_2"/>
    <property type="match status" value="1"/>
</dbReference>
<organism evidence="2 3">
    <name type="scientific">Algoriphagus chordae</name>
    <dbReference type="NCBI Taxonomy" id="237019"/>
    <lineage>
        <taxon>Bacteria</taxon>
        <taxon>Pseudomonadati</taxon>
        <taxon>Bacteroidota</taxon>
        <taxon>Cytophagia</taxon>
        <taxon>Cytophagales</taxon>
        <taxon>Cyclobacteriaceae</taxon>
        <taxon>Algoriphagus</taxon>
    </lineage>
</organism>
<dbReference type="PANTHER" id="PTHR22916:SF3">
    <property type="entry name" value="UDP-GLCNAC:BETAGAL BETA-1,3-N-ACETYLGLUCOSAMINYLTRANSFERASE-LIKE PROTEIN 1"/>
    <property type="match status" value="1"/>
</dbReference>
<gene>
    <name evidence="2" type="ORF">LV85_02234</name>
</gene>
<comment type="caution">
    <text evidence="2">The sequence shown here is derived from an EMBL/GenBank/DDBJ whole genome shotgun (WGS) entry which is preliminary data.</text>
</comment>
<proteinExistence type="predicted"/>
<feature type="domain" description="Glycosyltransferase 2-like" evidence="1">
    <location>
        <begin position="7"/>
        <end position="129"/>
    </location>
</feature>
<dbReference type="AlphaFoldDB" id="A0A2W7QUZ2"/>
<dbReference type="EMBL" id="QKZT01000008">
    <property type="protein sequence ID" value="PZX52084.1"/>
    <property type="molecule type" value="Genomic_DNA"/>
</dbReference>
<evidence type="ECO:0000313" key="3">
    <source>
        <dbReference type="Proteomes" id="UP000248882"/>
    </source>
</evidence>